<keyword evidence="3" id="KW-0808">Transferase</keyword>
<evidence type="ECO:0000313" key="3">
    <source>
        <dbReference type="EMBL" id="MEJ6400438.1"/>
    </source>
</evidence>
<dbReference type="PANTHER" id="PTHR41313">
    <property type="entry name" value="ADENINE-SPECIFIC METHYLTRANSFERASE"/>
    <property type="match status" value="1"/>
</dbReference>
<dbReference type="EMBL" id="JAWMWH010000001">
    <property type="protein sequence ID" value="MEJ6400438.1"/>
    <property type="molecule type" value="Genomic_DNA"/>
</dbReference>
<dbReference type="PANTHER" id="PTHR41313:SF1">
    <property type="entry name" value="DNA METHYLASE ADENINE-SPECIFIC DOMAIN-CONTAINING PROTEIN"/>
    <property type="match status" value="1"/>
</dbReference>
<proteinExistence type="predicted"/>
<accession>A0ABU8SLS6</accession>
<dbReference type="InterPro" id="IPR052933">
    <property type="entry name" value="DNA_Protect_Modify"/>
</dbReference>
<dbReference type="GO" id="GO:0032259">
    <property type="term" value="P:methylation"/>
    <property type="evidence" value="ECO:0007669"/>
    <property type="project" value="UniProtKB-KW"/>
</dbReference>
<dbReference type="Pfam" id="PF02384">
    <property type="entry name" value="N6_Mtase"/>
    <property type="match status" value="1"/>
</dbReference>
<evidence type="ECO:0000259" key="1">
    <source>
        <dbReference type="Pfam" id="PF02384"/>
    </source>
</evidence>
<sequence length="327" mass="36572">MDQSTELLQNALNLSYLDAFIENANNMLDNNNVHVEDGQPDASTVEKLKDLYQQVDYQHMASENVRKAIQMILIKAVAKDKIQANHQLTPDTIAFIIGYLLTRIFKGQSKIEILDLAVGSGNLLMSIMHQLASELHTDVSGVGIDNDDSLLSIAGISAEMQKLSVELVHQDAINNILVNNVDLVVSDLPVGYYPIDDNVQNYETHSTEGHSFAHHLLIEQGMNHVKPGGFGVFLVPSNLFQTKESKSLLKWMQDKAYLQGMLNLPKELFTNENTQKAIMILQRHGNGAKQVNKIMIGEFPSFKNQAAFQKFIAEIVEWEQKDLLAKS</sequence>
<reference evidence="3 4" key="1">
    <citation type="submission" date="2023-10" db="EMBL/GenBank/DDBJ databases">
        <title>Nicoliella lavandulae sp. nov. isolated from Lavandula angustifolia flowers.</title>
        <authorList>
            <person name="Alcantara C."/>
            <person name="Zuniga M."/>
            <person name="Landete J.M."/>
            <person name="Monedero V."/>
        </authorList>
    </citation>
    <scope>NUCLEOTIDE SEQUENCE [LARGE SCALE GENOMIC DNA]</scope>
    <source>
        <strain evidence="3 4">Es01</strain>
    </source>
</reference>
<evidence type="ECO:0000259" key="2">
    <source>
        <dbReference type="Pfam" id="PF21106"/>
    </source>
</evidence>
<gene>
    <name evidence="3" type="ORF">R4146_04540</name>
</gene>
<dbReference type="Gene3D" id="1.10.150.470">
    <property type="match status" value="1"/>
</dbReference>
<dbReference type="InterPro" id="IPR003356">
    <property type="entry name" value="DNA_methylase_A-5"/>
</dbReference>
<organism evidence="3 4">
    <name type="scientific">Nicoliella lavandulae</name>
    <dbReference type="NCBI Taxonomy" id="3082954"/>
    <lineage>
        <taxon>Bacteria</taxon>
        <taxon>Bacillati</taxon>
        <taxon>Bacillota</taxon>
        <taxon>Bacilli</taxon>
        <taxon>Lactobacillales</taxon>
        <taxon>Lactobacillaceae</taxon>
        <taxon>Nicoliella</taxon>
    </lineage>
</organism>
<dbReference type="InterPro" id="IPR029063">
    <property type="entry name" value="SAM-dependent_MTases_sf"/>
</dbReference>
<keyword evidence="4" id="KW-1185">Reference proteome</keyword>
<dbReference type="SUPFAM" id="SSF53335">
    <property type="entry name" value="S-adenosyl-L-methionine-dependent methyltransferases"/>
    <property type="match status" value="1"/>
</dbReference>
<keyword evidence="3" id="KW-0489">Methyltransferase</keyword>
<feature type="domain" description="YtxK-like N-terminal helical" evidence="2">
    <location>
        <begin position="1"/>
        <end position="76"/>
    </location>
</feature>
<dbReference type="Proteomes" id="UP001370590">
    <property type="component" value="Unassembled WGS sequence"/>
</dbReference>
<protein>
    <submittedName>
        <fullName evidence="3">Class I SAM-dependent methyltransferase</fullName>
    </submittedName>
</protein>
<dbReference type="GO" id="GO:0008168">
    <property type="term" value="F:methyltransferase activity"/>
    <property type="evidence" value="ECO:0007669"/>
    <property type="project" value="UniProtKB-KW"/>
</dbReference>
<dbReference type="Gene3D" id="3.40.50.150">
    <property type="entry name" value="Vaccinia Virus protein VP39"/>
    <property type="match status" value="1"/>
</dbReference>
<comment type="caution">
    <text evidence="3">The sequence shown here is derived from an EMBL/GenBank/DDBJ whole genome shotgun (WGS) entry which is preliminary data.</text>
</comment>
<dbReference type="PIRSF" id="PIRSF026567">
    <property type="entry name" value="Adenine_mtase_bact_prd"/>
    <property type="match status" value="1"/>
</dbReference>
<dbReference type="InterPro" id="IPR048375">
    <property type="entry name" value="YtxK-like_N"/>
</dbReference>
<feature type="domain" description="DNA methylase adenine-specific" evidence="1">
    <location>
        <begin position="88"/>
        <end position="290"/>
    </location>
</feature>
<dbReference type="Pfam" id="PF21106">
    <property type="entry name" value="YtxK_like"/>
    <property type="match status" value="1"/>
</dbReference>
<dbReference type="InterPro" id="IPR016843">
    <property type="entry name" value="S-AdoMet-dep_Ade-MeTrfase_prd"/>
</dbReference>
<evidence type="ECO:0000313" key="4">
    <source>
        <dbReference type="Proteomes" id="UP001370590"/>
    </source>
</evidence>
<dbReference type="CDD" id="cd02440">
    <property type="entry name" value="AdoMet_MTases"/>
    <property type="match status" value="1"/>
</dbReference>
<name>A0ABU8SLS6_9LACO</name>